<proteinExistence type="predicted"/>
<sequence length="101" mass="11710">MQAFVLNTLVVLIIIILLLSHPHFHRVCATKFTITLRQVLPIRPHRMLKFAGFFLRVDVFLSVGHKGFVPFQWFNTNLFTSFVVLVKVIFRRILCEANAAD</sequence>
<accession>A0AAQ3PB79</accession>
<dbReference type="AlphaFoldDB" id="A0AAQ3PB79"/>
<dbReference type="Proteomes" id="UP001374535">
    <property type="component" value="Chromosome 1"/>
</dbReference>
<reference evidence="1 2" key="1">
    <citation type="journal article" date="2023" name="Life. Sci Alliance">
        <title>Evolutionary insights into 3D genome organization and epigenetic landscape of Vigna mungo.</title>
        <authorList>
            <person name="Junaid A."/>
            <person name="Singh B."/>
            <person name="Bhatia S."/>
        </authorList>
    </citation>
    <scope>NUCLEOTIDE SEQUENCE [LARGE SCALE GENOMIC DNA]</scope>
    <source>
        <strain evidence="1">Urdbean</strain>
    </source>
</reference>
<organism evidence="1 2">
    <name type="scientific">Vigna mungo</name>
    <name type="common">Black gram</name>
    <name type="synonym">Phaseolus mungo</name>
    <dbReference type="NCBI Taxonomy" id="3915"/>
    <lineage>
        <taxon>Eukaryota</taxon>
        <taxon>Viridiplantae</taxon>
        <taxon>Streptophyta</taxon>
        <taxon>Embryophyta</taxon>
        <taxon>Tracheophyta</taxon>
        <taxon>Spermatophyta</taxon>
        <taxon>Magnoliopsida</taxon>
        <taxon>eudicotyledons</taxon>
        <taxon>Gunneridae</taxon>
        <taxon>Pentapetalae</taxon>
        <taxon>rosids</taxon>
        <taxon>fabids</taxon>
        <taxon>Fabales</taxon>
        <taxon>Fabaceae</taxon>
        <taxon>Papilionoideae</taxon>
        <taxon>50 kb inversion clade</taxon>
        <taxon>NPAAA clade</taxon>
        <taxon>indigoferoid/millettioid clade</taxon>
        <taxon>Phaseoleae</taxon>
        <taxon>Vigna</taxon>
    </lineage>
</organism>
<name>A0AAQ3PB79_VIGMU</name>
<dbReference type="EMBL" id="CP144700">
    <property type="protein sequence ID" value="WVZ24374.1"/>
    <property type="molecule type" value="Genomic_DNA"/>
</dbReference>
<keyword evidence="2" id="KW-1185">Reference proteome</keyword>
<gene>
    <name evidence="1" type="ORF">V8G54_002918</name>
</gene>
<protein>
    <submittedName>
        <fullName evidence="1">Uncharacterized protein</fullName>
    </submittedName>
</protein>
<evidence type="ECO:0000313" key="2">
    <source>
        <dbReference type="Proteomes" id="UP001374535"/>
    </source>
</evidence>
<evidence type="ECO:0000313" key="1">
    <source>
        <dbReference type="EMBL" id="WVZ24374.1"/>
    </source>
</evidence>